<sequence>MLLHHDLVLPNGLPLVIVPQPSVHRAVAALFLRTGSRFETSKTNGISHFLEHMVFRGTKDLPSAHAQALAFERLGGTLYAATYVDHGVMSISVPPRNFEQVISLLGEVTTEPRFSDLEIERGIVREEILEDLDDDGRIIDADNLARALMYQDHPLGYTITGGLDTLAVFDDAMLRAHHARHYTTSNAVLCLSGNLDPDRVIKAAERAFASMPKGSRISAAPPPNGQKKPRFSFVENQSSQTELRVAFRAVSEKDKLEPSVEMLLRVLDDGMSTRLYERICDRLGLCYDVSGMFEAYEDDGVVDIAAGAAHERATVVLKEIFALVHELASHGPTPEELDKAKNRHLWSVEAMLDDADGLASFYGLAAFASIARTPMARHEELASVTIADVRDAAQRVFRPERMSTVAVGLLSRAEEGRMERAVKGFGG</sequence>
<dbReference type="SUPFAM" id="SSF63411">
    <property type="entry name" value="LuxS/MPP-like metallohydrolase"/>
    <property type="match status" value="2"/>
</dbReference>
<dbReference type="InterPro" id="IPR001431">
    <property type="entry name" value="Pept_M16_Zn_BS"/>
</dbReference>
<evidence type="ECO:0000256" key="1">
    <source>
        <dbReference type="ARBA" id="ARBA00001947"/>
    </source>
</evidence>
<gene>
    <name evidence="6" type="ORF">E8A74_30055</name>
</gene>
<evidence type="ECO:0000259" key="5">
    <source>
        <dbReference type="Pfam" id="PF05193"/>
    </source>
</evidence>
<comment type="caution">
    <text evidence="6">The sequence shown here is derived from an EMBL/GenBank/DDBJ whole genome shotgun (WGS) entry which is preliminary data.</text>
</comment>
<dbReference type="InterPro" id="IPR007863">
    <property type="entry name" value="Peptidase_M16_C"/>
</dbReference>
<dbReference type="GO" id="GO:0046872">
    <property type="term" value="F:metal ion binding"/>
    <property type="evidence" value="ECO:0007669"/>
    <property type="project" value="InterPro"/>
</dbReference>
<feature type="domain" description="Peptidase M16 C-terminal" evidence="5">
    <location>
        <begin position="173"/>
        <end position="342"/>
    </location>
</feature>
<dbReference type="RefSeq" id="WP_136932543.1">
    <property type="nucleotide sequence ID" value="NZ_SSMQ01000037.1"/>
</dbReference>
<dbReference type="PANTHER" id="PTHR11851:SF49">
    <property type="entry name" value="MITOCHONDRIAL-PROCESSING PEPTIDASE SUBUNIT ALPHA"/>
    <property type="match status" value="1"/>
</dbReference>
<accession>A0A4U1J537</accession>
<dbReference type="OrthoDB" id="9811314at2"/>
<dbReference type="InterPro" id="IPR050361">
    <property type="entry name" value="MPP/UQCRC_Complex"/>
</dbReference>
<dbReference type="Pfam" id="PF05193">
    <property type="entry name" value="Peptidase_M16_C"/>
    <property type="match status" value="1"/>
</dbReference>
<feature type="domain" description="Peptidase M16 N-terminal" evidence="4">
    <location>
        <begin position="20"/>
        <end position="159"/>
    </location>
</feature>
<dbReference type="InterPro" id="IPR011249">
    <property type="entry name" value="Metalloenz_LuxS/M16"/>
</dbReference>
<dbReference type="Proteomes" id="UP000309215">
    <property type="component" value="Unassembled WGS sequence"/>
</dbReference>
<evidence type="ECO:0000256" key="2">
    <source>
        <dbReference type="ARBA" id="ARBA00007261"/>
    </source>
</evidence>
<dbReference type="EMBL" id="SSMQ01000037">
    <property type="protein sequence ID" value="TKD01831.1"/>
    <property type="molecule type" value="Genomic_DNA"/>
</dbReference>
<evidence type="ECO:0000313" key="6">
    <source>
        <dbReference type="EMBL" id="TKD01831.1"/>
    </source>
</evidence>
<dbReference type="GO" id="GO:0006508">
    <property type="term" value="P:proteolysis"/>
    <property type="evidence" value="ECO:0007669"/>
    <property type="project" value="InterPro"/>
</dbReference>
<dbReference type="AlphaFoldDB" id="A0A4U1J537"/>
<dbReference type="GO" id="GO:0004222">
    <property type="term" value="F:metalloendopeptidase activity"/>
    <property type="evidence" value="ECO:0007669"/>
    <property type="project" value="InterPro"/>
</dbReference>
<organism evidence="6 7">
    <name type="scientific">Polyangium fumosum</name>
    <dbReference type="NCBI Taxonomy" id="889272"/>
    <lineage>
        <taxon>Bacteria</taxon>
        <taxon>Pseudomonadati</taxon>
        <taxon>Myxococcota</taxon>
        <taxon>Polyangia</taxon>
        <taxon>Polyangiales</taxon>
        <taxon>Polyangiaceae</taxon>
        <taxon>Polyangium</taxon>
    </lineage>
</organism>
<proteinExistence type="inferred from homology"/>
<dbReference type="PROSITE" id="PS00143">
    <property type="entry name" value="INSULINASE"/>
    <property type="match status" value="1"/>
</dbReference>
<evidence type="ECO:0000256" key="3">
    <source>
        <dbReference type="RuleBase" id="RU004447"/>
    </source>
</evidence>
<protein>
    <submittedName>
        <fullName evidence="6">Insulinase family protein</fullName>
    </submittedName>
</protein>
<dbReference type="PANTHER" id="PTHR11851">
    <property type="entry name" value="METALLOPROTEASE"/>
    <property type="match status" value="1"/>
</dbReference>
<evidence type="ECO:0000259" key="4">
    <source>
        <dbReference type="Pfam" id="PF00675"/>
    </source>
</evidence>
<comment type="cofactor">
    <cofactor evidence="1">
        <name>Zn(2+)</name>
        <dbReference type="ChEBI" id="CHEBI:29105"/>
    </cofactor>
</comment>
<comment type="similarity">
    <text evidence="2 3">Belongs to the peptidase M16 family.</text>
</comment>
<keyword evidence="7" id="KW-1185">Reference proteome</keyword>
<evidence type="ECO:0000313" key="7">
    <source>
        <dbReference type="Proteomes" id="UP000309215"/>
    </source>
</evidence>
<dbReference type="Gene3D" id="3.30.830.10">
    <property type="entry name" value="Metalloenzyme, LuxS/M16 peptidase-like"/>
    <property type="match status" value="2"/>
</dbReference>
<dbReference type="Pfam" id="PF00675">
    <property type="entry name" value="Peptidase_M16"/>
    <property type="match status" value="1"/>
</dbReference>
<dbReference type="InterPro" id="IPR011765">
    <property type="entry name" value="Pept_M16_N"/>
</dbReference>
<name>A0A4U1J537_9BACT</name>
<reference evidence="6 7" key="1">
    <citation type="submission" date="2019-04" db="EMBL/GenBank/DDBJ databases">
        <authorList>
            <person name="Li Y."/>
            <person name="Wang J."/>
        </authorList>
    </citation>
    <scope>NUCLEOTIDE SEQUENCE [LARGE SCALE GENOMIC DNA]</scope>
    <source>
        <strain evidence="6 7">DSM 14668</strain>
    </source>
</reference>